<dbReference type="AlphaFoldDB" id="A0AAE0GSV9"/>
<proteinExistence type="predicted"/>
<accession>A0AAE0GSV9</accession>
<sequence length="130" mass="12881">MPPSPAFCLVGTGMLGFSVPPESSKTLLCMPRVAAGSPSKSGATQQSGGLPCGALTLTLGGGLPCNALTLTLGGFAPCRRLTGAPGRASLWRPALALGGGLPCGALTLAQLGAEASLLRPDPDARRRASL</sequence>
<organism evidence="1 2">
    <name type="scientific">Cymbomonas tetramitiformis</name>
    <dbReference type="NCBI Taxonomy" id="36881"/>
    <lineage>
        <taxon>Eukaryota</taxon>
        <taxon>Viridiplantae</taxon>
        <taxon>Chlorophyta</taxon>
        <taxon>Pyramimonadophyceae</taxon>
        <taxon>Pyramimonadales</taxon>
        <taxon>Pyramimonadaceae</taxon>
        <taxon>Cymbomonas</taxon>
    </lineage>
</organism>
<reference evidence="1 2" key="1">
    <citation type="journal article" date="2015" name="Genome Biol. Evol.">
        <title>Comparative Genomics of a Bacterivorous Green Alga Reveals Evolutionary Causalities and Consequences of Phago-Mixotrophic Mode of Nutrition.</title>
        <authorList>
            <person name="Burns J.A."/>
            <person name="Paasch A."/>
            <person name="Narechania A."/>
            <person name="Kim E."/>
        </authorList>
    </citation>
    <scope>NUCLEOTIDE SEQUENCE [LARGE SCALE GENOMIC DNA]</scope>
    <source>
        <strain evidence="1 2">PLY_AMNH</strain>
    </source>
</reference>
<comment type="caution">
    <text evidence="1">The sequence shown here is derived from an EMBL/GenBank/DDBJ whole genome shotgun (WGS) entry which is preliminary data.</text>
</comment>
<dbReference type="EMBL" id="LGRX02002729">
    <property type="protein sequence ID" value="KAK3283542.1"/>
    <property type="molecule type" value="Genomic_DNA"/>
</dbReference>
<keyword evidence="2" id="KW-1185">Reference proteome</keyword>
<protein>
    <submittedName>
        <fullName evidence="1">Uncharacterized protein</fullName>
    </submittedName>
</protein>
<evidence type="ECO:0000313" key="2">
    <source>
        <dbReference type="Proteomes" id="UP001190700"/>
    </source>
</evidence>
<evidence type="ECO:0000313" key="1">
    <source>
        <dbReference type="EMBL" id="KAK3283542.1"/>
    </source>
</evidence>
<dbReference type="Proteomes" id="UP001190700">
    <property type="component" value="Unassembled WGS sequence"/>
</dbReference>
<name>A0AAE0GSV9_9CHLO</name>
<gene>
    <name evidence="1" type="ORF">CYMTET_8774</name>
</gene>